<dbReference type="HOGENOM" id="CLU_2358690_0_0_3"/>
<dbReference type="Proteomes" id="UP000001423">
    <property type="component" value="Chromosome"/>
</dbReference>
<evidence type="ECO:0000313" key="1">
    <source>
        <dbReference type="EMBL" id="CAE20786.1"/>
    </source>
</evidence>
<organism evidence="1 2">
    <name type="scientific">Prochlorococcus marinus (strain MIT 9313)</name>
    <dbReference type="NCBI Taxonomy" id="74547"/>
    <lineage>
        <taxon>Bacteria</taxon>
        <taxon>Bacillati</taxon>
        <taxon>Cyanobacteriota</taxon>
        <taxon>Cyanophyceae</taxon>
        <taxon>Synechococcales</taxon>
        <taxon>Prochlorococcaceae</taxon>
        <taxon>Prochlorococcus</taxon>
    </lineage>
</organism>
<evidence type="ECO:0000313" key="2">
    <source>
        <dbReference type="Proteomes" id="UP000001423"/>
    </source>
</evidence>
<name>Q7TV10_PROMM</name>
<sequence length="106" mass="11851">MSNPFQLRWLQGWTFQIVLMEGKVQVEAQGFGICLRTALLHGESPSAAADRLVLAEDQRRQSLRNAWMRGQQTSNPSEMPLPPLEHAIPDISKSLVVVEQDLLTAV</sequence>
<reference evidence="1 2" key="1">
    <citation type="journal article" date="2003" name="Nature">
        <title>Genome divergence in two Prochlorococcus ecotypes reflects oceanic niche differentiation.</title>
        <authorList>
            <person name="Rocap G."/>
            <person name="Larimer F.W."/>
            <person name="Lamerdin J.E."/>
            <person name="Malfatti S."/>
            <person name="Chain P."/>
            <person name="Ahlgren N.A."/>
            <person name="Arellano A."/>
            <person name="Coleman M."/>
            <person name="Hauser L."/>
            <person name="Hess W.R."/>
            <person name="Johnson Z.I."/>
            <person name="Land M.L."/>
            <person name="Lindell D."/>
            <person name="Post A.F."/>
            <person name="Regala W."/>
            <person name="Shah M."/>
            <person name="Shaw S.L."/>
            <person name="Steglich C."/>
            <person name="Sullivan M.B."/>
            <person name="Ting C.S."/>
            <person name="Tolonen A."/>
            <person name="Webb E.A."/>
            <person name="Zinser E.R."/>
            <person name="Chisholm S.W."/>
        </authorList>
    </citation>
    <scope>NUCLEOTIDE SEQUENCE [LARGE SCALE GENOMIC DNA]</scope>
    <source>
        <strain evidence="2">MIT 9313</strain>
    </source>
</reference>
<gene>
    <name evidence="1" type="ordered locus">PMT_0611</name>
</gene>
<dbReference type="OrthoDB" id="556972at2"/>
<keyword evidence="2" id="KW-1185">Reference proteome</keyword>
<dbReference type="KEGG" id="pmt:PMT_0611"/>
<proteinExistence type="predicted"/>
<accession>Q7TV10</accession>
<dbReference type="eggNOG" id="ENOG503404A">
    <property type="taxonomic scope" value="Bacteria"/>
</dbReference>
<dbReference type="EMBL" id="BX548175">
    <property type="protein sequence ID" value="CAE20786.1"/>
    <property type="molecule type" value="Genomic_DNA"/>
</dbReference>
<dbReference type="RefSeq" id="WP_011129990.1">
    <property type="nucleotide sequence ID" value="NC_005071.1"/>
</dbReference>
<dbReference type="AlphaFoldDB" id="Q7TV10"/>
<protein>
    <submittedName>
        <fullName evidence="1">Possible Copper binding proteins, plastocyanin</fullName>
    </submittedName>
</protein>